<dbReference type="AlphaFoldDB" id="A0A2P8DV38"/>
<comment type="caution">
    <text evidence="1">The sequence shown here is derived from an EMBL/GenBank/DDBJ whole genome shotgun (WGS) entry which is preliminary data.</text>
</comment>
<dbReference type="EMBL" id="PYGE01000015">
    <property type="protein sequence ID" value="PSL01096.1"/>
    <property type="molecule type" value="Genomic_DNA"/>
</dbReference>
<dbReference type="SUPFAM" id="SSF109854">
    <property type="entry name" value="DinB/YfiT-like putative metalloenzymes"/>
    <property type="match status" value="1"/>
</dbReference>
<dbReference type="InterPro" id="IPR034660">
    <property type="entry name" value="DinB/YfiT-like"/>
</dbReference>
<sequence>MPVKAGTATLSVPWSSVRAMTDGPAQQPTITDDLHRYLQQARDGVLASLDGLSEYDVRRPMTPTATNLIGLVKHLAGVELGYLGDCVGRPSPVRLPWVEDESIWDSADMWAAADESRDDLVALYRRAWQHSDESVETLGPDAPAHVPWWPQGRRDTTLGSLLVRVVAETAQHAGHADIVRELIDGRPGADHDDIGDAEWWDRHLERVRRAAEYHRPSG</sequence>
<dbReference type="InterPro" id="IPR007061">
    <property type="entry name" value="MST-like"/>
</dbReference>
<organism evidence="1 2">
    <name type="scientific">Haloactinopolyspora alba</name>
    <dbReference type="NCBI Taxonomy" id="648780"/>
    <lineage>
        <taxon>Bacteria</taxon>
        <taxon>Bacillati</taxon>
        <taxon>Actinomycetota</taxon>
        <taxon>Actinomycetes</taxon>
        <taxon>Jiangellales</taxon>
        <taxon>Jiangellaceae</taxon>
        <taxon>Haloactinopolyspora</taxon>
    </lineage>
</organism>
<proteinExistence type="predicted"/>
<gene>
    <name evidence="1" type="ORF">CLV30_11531</name>
</gene>
<dbReference type="Proteomes" id="UP000243528">
    <property type="component" value="Unassembled WGS sequence"/>
</dbReference>
<evidence type="ECO:0000313" key="1">
    <source>
        <dbReference type="EMBL" id="PSL01096.1"/>
    </source>
</evidence>
<reference evidence="1 2" key="1">
    <citation type="submission" date="2018-03" db="EMBL/GenBank/DDBJ databases">
        <title>Genomic Encyclopedia of Archaeal and Bacterial Type Strains, Phase II (KMG-II): from individual species to whole genera.</title>
        <authorList>
            <person name="Goeker M."/>
        </authorList>
    </citation>
    <scope>NUCLEOTIDE SEQUENCE [LARGE SCALE GENOMIC DNA]</scope>
    <source>
        <strain evidence="1 2">DSM 45211</strain>
    </source>
</reference>
<dbReference type="Gene3D" id="1.20.120.450">
    <property type="entry name" value="dinb family like domain"/>
    <property type="match status" value="1"/>
</dbReference>
<dbReference type="Pfam" id="PF04978">
    <property type="entry name" value="MST"/>
    <property type="match status" value="1"/>
</dbReference>
<name>A0A2P8DV38_9ACTN</name>
<keyword evidence="2" id="KW-1185">Reference proteome</keyword>
<protein>
    <submittedName>
        <fullName evidence="1">Uncharacterized protein DUF664</fullName>
    </submittedName>
</protein>
<evidence type="ECO:0000313" key="2">
    <source>
        <dbReference type="Proteomes" id="UP000243528"/>
    </source>
</evidence>
<accession>A0A2P8DV38</accession>